<feature type="coiled-coil region" evidence="4">
    <location>
        <begin position="279"/>
        <end position="309"/>
    </location>
</feature>
<feature type="region of interest" description="Disordered" evidence="5">
    <location>
        <begin position="993"/>
        <end position="1027"/>
    </location>
</feature>
<feature type="region of interest" description="Disordered" evidence="5">
    <location>
        <begin position="547"/>
        <end position="653"/>
    </location>
</feature>
<evidence type="ECO:0000313" key="6">
    <source>
        <dbReference type="EMBL" id="KAK2954184.1"/>
    </source>
</evidence>
<organism evidence="6 7">
    <name type="scientific">Blattamonas nauphoetae</name>
    <dbReference type="NCBI Taxonomy" id="2049346"/>
    <lineage>
        <taxon>Eukaryota</taxon>
        <taxon>Metamonada</taxon>
        <taxon>Preaxostyla</taxon>
        <taxon>Oxymonadida</taxon>
        <taxon>Blattamonas</taxon>
    </lineage>
</organism>
<dbReference type="Proteomes" id="UP001281761">
    <property type="component" value="Unassembled WGS sequence"/>
</dbReference>
<dbReference type="PANTHER" id="PTHR46358">
    <property type="entry name" value="TONSOKU-LIKE PROTEIN"/>
    <property type="match status" value="1"/>
</dbReference>
<dbReference type="PANTHER" id="PTHR46358:SF1">
    <property type="entry name" value="TONSOKU-LIKE PROTEIN"/>
    <property type="match status" value="1"/>
</dbReference>
<feature type="compositionally biased region" description="Basic residues" evidence="5">
    <location>
        <begin position="553"/>
        <end position="565"/>
    </location>
</feature>
<dbReference type="EMBL" id="JARBJD010000081">
    <property type="protein sequence ID" value="KAK2954184.1"/>
    <property type="molecule type" value="Genomic_DNA"/>
</dbReference>
<dbReference type="Gene3D" id="1.25.40.10">
    <property type="entry name" value="Tetratricopeptide repeat domain"/>
    <property type="match status" value="2"/>
</dbReference>
<protein>
    <submittedName>
        <fullName evidence="6">Uncharacterized protein</fullName>
    </submittedName>
</protein>
<keyword evidence="2" id="KW-0677">Repeat</keyword>
<comment type="subcellular location">
    <subcellularLocation>
        <location evidence="1">Nucleus</location>
    </subcellularLocation>
</comment>
<accession>A0ABQ9XQW9</accession>
<feature type="compositionally biased region" description="Low complexity" evidence="5">
    <location>
        <begin position="1017"/>
        <end position="1027"/>
    </location>
</feature>
<keyword evidence="3" id="KW-0539">Nucleus</keyword>
<evidence type="ECO:0000256" key="2">
    <source>
        <dbReference type="ARBA" id="ARBA00022737"/>
    </source>
</evidence>
<gene>
    <name evidence="6" type="ORF">BLNAU_10839</name>
</gene>
<keyword evidence="7" id="KW-1185">Reference proteome</keyword>
<evidence type="ECO:0000256" key="1">
    <source>
        <dbReference type="ARBA" id="ARBA00004123"/>
    </source>
</evidence>
<proteinExistence type="predicted"/>
<dbReference type="SMART" id="SM00028">
    <property type="entry name" value="TPR"/>
    <property type="match status" value="3"/>
</dbReference>
<feature type="compositionally biased region" description="Basic and acidic residues" evidence="5">
    <location>
        <begin position="689"/>
        <end position="700"/>
    </location>
</feature>
<feature type="region of interest" description="Disordered" evidence="5">
    <location>
        <begin position="675"/>
        <end position="716"/>
    </location>
</feature>
<dbReference type="InterPro" id="IPR011990">
    <property type="entry name" value="TPR-like_helical_dom_sf"/>
</dbReference>
<evidence type="ECO:0000313" key="7">
    <source>
        <dbReference type="Proteomes" id="UP001281761"/>
    </source>
</evidence>
<dbReference type="InterPro" id="IPR052311">
    <property type="entry name" value="MMS22L-TONSL_complex_comp"/>
</dbReference>
<reference evidence="6 7" key="1">
    <citation type="journal article" date="2022" name="bioRxiv">
        <title>Genomics of Preaxostyla Flagellates Illuminates Evolutionary Transitions and the Path Towards Mitochondrial Loss.</title>
        <authorList>
            <person name="Novak L.V.F."/>
            <person name="Treitli S.C."/>
            <person name="Pyrih J."/>
            <person name="Halakuc P."/>
            <person name="Pipaliya S.V."/>
            <person name="Vacek V."/>
            <person name="Brzon O."/>
            <person name="Soukal P."/>
            <person name="Eme L."/>
            <person name="Dacks J.B."/>
            <person name="Karnkowska A."/>
            <person name="Elias M."/>
            <person name="Hampl V."/>
        </authorList>
    </citation>
    <scope>NUCLEOTIDE SEQUENCE [LARGE SCALE GENOMIC DNA]</scope>
    <source>
        <strain evidence="6">NAU3</strain>
        <tissue evidence="6">Gut</tissue>
    </source>
</reference>
<name>A0ABQ9XQW9_9EUKA</name>
<feature type="region of interest" description="Disordered" evidence="5">
    <location>
        <begin position="869"/>
        <end position="894"/>
    </location>
</feature>
<dbReference type="InterPro" id="IPR019734">
    <property type="entry name" value="TPR_rpt"/>
</dbReference>
<dbReference type="SUPFAM" id="SSF48452">
    <property type="entry name" value="TPR-like"/>
    <property type="match status" value="1"/>
</dbReference>
<evidence type="ECO:0000256" key="4">
    <source>
        <dbReference type="SAM" id="Coils"/>
    </source>
</evidence>
<keyword evidence="4" id="KW-0175">Coiled coil</keyword>
<evidence type="ECO:0000256" key="3">
    <source>
        <dbReference type="ARBA" id="ARBA00023242"/>
    </source>
</evidence>
<dbReference type="Gene3D" id="3.10.20.90">
    <property type="entry name" value="Phosphatidylinositol 3-kinase Catalytic Subunit, Chain A, domain 1"/>
    <property type="match status" value="1"/>
</dbReference>
<comment type="caution">
    <text evidence="6">The sequence shown here is derived from an EMBL/GenBank/DDBJ whole genome shotgun (WGS) entry which is preliminary data.</text>
</comment>
<evidence type="ECO:0000256" key="5">
    <source>
        <dbReference type="SAM" id="MobiDB-lite"/>
    </source>
</evidence>
<dbReference type="SUPFAM" id="SSF52047">
    <property type="entry name" value="RNI-like"/>
    <property type="match status" value="1"/>
</dbReference>
<sequence>MEKGQFELALKYHKLDAKLSKDHNLYEGTAVSYGKVGECYDELGNSSKALQYHKLHLSMATTYKENIFPHRYLEQHRAYNSLGQTILNWAIKALEQLKHFSQTDETPSSPDHENDENRFLLSEEQQNHVKQIVNDKLQTAARFFKRSIRSTYEQLDDAETALDWYDKALLYAEHSYHLKMIYNNIGLLHFDRGNYEDCITTFSELLDICRMRPRSAGPSKHTKKRIIIREDDEDDEDEEESAFADGNSEYVVTALTMITKSRVAQIYSQLQRFLKRNKSEDAEQALTEIKEYINSFEEKQKRVKELKKDLDGGSKSTDEKLAILNELYELQISLDDVLTPQSVIDAEHPQPSYLTTLFTIIETKEAYIQEQSQALAFKETQESLFSPKKEPELPRMKLSLLEDYRACCDTLMQFKDWNRVQQICEKETRLCVEVGAEYHRCLSFFDQARCFANQNEIESAIEIIENTLLVLLSNIIDRNKSALEMDPTEPLPPDYLPALMLKVDAIALLHTLSEQKESMDQTRQAKVESDHSKSLVMLKEVELTLRSKAPKSVIKRPPPKRHTVKKSPTDSEPRPKKVAKPDIMVEIDSESDSPRFNHFKPGSPTSPIRKIKRDDPDSDDEHSIVPKQGKKMRLESHEESETDTVPPPDSKDNITKLLQFDLFELDALLDDKFLNDSKPKTRSSNSQPKKQDGTTTEKPETPQPISQTRPISKEPSNDIAVFSFQKLLSDQSDSDSNEPDLPIHQQTQLNNDRAKRWKRLHQNDDTLALVGMEDKFIQSQAQKKEEPEWTEFSEIFGSIAGQIAELEETQALDVFPTRPTMDNYFRPQEDRHPIVRQPPQTRDALLRNHLETSPSNRVYNPNVNVYHPRHRQVRHDPLPPPQLRSKNPKRRQQYFRDQPFFRSIEGYHLYQPDRRRGPQETAIPTPGVIYAPGELPIERNQTRQPRLHQVHQQRELNEPQTSLQIPNEFHFEGESQLLADLVECVNEAVNEPVAQPNETRLRTPERSNPVVHPVQTPQSSSHSPLSPSVPKTVIVHLADVQLLIPTSIEATVGWLLKQASDRYLKMKGTTAQALPASLDNCIIQSLTRTDGCTLDPNDKLTDVLPWDPSEQMIGQPNTPEVIAVLKTTDLPSVSQHYLSVARQKKTESEGIIPHPSGAILTQLESIERVNDVQIKITDVSVDGADLSLMLDTMTVQPPQPFYLSKVDPYIKNITSLIFSQTFLDDTFVISLTRLLPSLTSLRRLDLSSNMMTSVGGSALFDALAGNAQPVKKGIRPSLISSVPITTQTRTTVRGPRSPLLDVLNVSYSLFDMEGVQTPHTLLPSILRFLESCTEQHPLQTLSIVESGLPVDVVTAIVSGALSPHVFVTSLECRSSTCPSHEVQHLFPNDLIPVESHLVSCDILLELNASSN</sequence>
<feature type="region of interest" description="Disordered" evidence="5">
    <location>
        <begin position="730"/>
        <end position="752"/>
    </location>
</feature>
<dbReference type="Gene3D" id="3.80.10.10">
    <property type="entry name" value="Ribonuclease Inhibitor"/>
    <property type="match status" value="1"/>
</dbReference>
<dbReference type="InterPro" id="IPR032675">
    <property type="entry name" value="LRR_dom_sf"/>
</dbReference>